<accession>A0AAW1P4R2</accession>
<feature type="region of interest" description="Disordered" evidence="5">
    <location>
        <begin position="151"/>
        <end position="264"/>
    </location>
</feature>
<sequence>MAAAEAGSMPRPAWVPALTLPVQDDRLGMNTATSYGPLSSRTPSMHCIEELSTPASLRTTPNALSRQMSVTMRAMGASDLSTLAIPPLTTPLGSSSPQKAMRGEKIGLDSSAAVAPSQLEDYITNNMRSTYARLKKQYIAESSGADGVLSLAGTPRSSISHRSGPLTSRPSKPLRTTSVAGNRSAPVTPRTKKMAKTVGQEPSKPTAQPQPAATPRRPAALQPLRIISEDLDLATSTTSSSSRPSPRRTGISRQSSDLGRISESPRNAVLKRLFKYAGNTSSSPSLGSPEAVSNASSPRRPAILLRSQSGMEHSGQTSNASSPRRPSLSRSHSGKERADQAGAASSRRSSLSRSKSAKDRGDHPAGILRSGSHKYEPGAPRTPRGGLPISRKGVLTASTAPQEQKTGWEPISVTEAYMGQHPHVFNREVRRRALRWIRHQEKQYRAQAFANFAERVEQLEAAALRVLGVQDTNNPILRKLKERTHHQAEAKVRQAINLELEQRRLHDWNMSEVMANCAQEYRTELRENRVEEHYQLLKSLSIRNRRDAFVVPCSKPYKDCEDFAVATQQQQDLLDRSLMRDTNMLSLGRMADKMHKALSRHASDLSNSERFVAVVQASVINSKSRRLGSLDGHKTEWTPDGLALFTTQSSASPEVIPAFDKPELFRSRSLPLDGGAVFKPKDGRSSRNSVKSNASGMSIVSSLVRGGSLDFSIPGFGMEISARTRTQSIQSLGSSLGLGEIDRSKLRRVSGASAGSEVRFSGEVEDLFNSAEPPSTLPPYVIRLGARLDDREQISSGFAKWALHAVGKAAITAASCDLRDLPAQMLEANADVQQLTHLHLPHCSVTDDGLACLLDVLKEHGHLQELNVSSNQITEAGCQTLSHCLQYRPRGKAGQGVSAGLSSSLTALDLSANPIGDAGLACLEDAVCTSAHLAKLGVSRAGLTDQCALSLERFLEMAPALADLDLSWNHLTAQAVQGIVNGLTSGKRLRRLSLAWNGLEDLVVKLAKALQSGKAGALEHLDLAQTRLQPQGCLALAALLQSGYPSLLSINLSRNMLGGTQLSL</sequence>
<organism evidence="6 7">
    <name type="scientific">[Myrmecia] bisecta</name>
    <dbReference type="NCBI Taxonomy" id="41462"/>
    <lineage>
        <taxon>Eukaryota</taxon>
        <taxon>Viridiplantae</taxon>
        <taxon>Chlorophyta</taxon>
        <taxon>core chlorophytes</taxon>
        <taxon>Trebouxiophyceae</taxon>
        <taxon>Trebouxiales</taxon>
        <taxon>Trebouxiaceae</taxon>
        <taxon>Myrmecia</taxon>
    </lineage>
</organism>
<keyword evidence="4" id="KW-0677">Repeat</keyword>
<evidence type="ECO:0000313" key="7">
    <source>
        <dbReference type="Proteomes" id="UP001489004"/>
    </source>
</evidence>
<evidence type="ECO:0000256" key="1">
    <source>
        <dbReference type="ARBA" id="ARBA00004430"/>
    </source>
</evidence>
<feature type="compositionally biased region" description="Low complexity" evidence="5">
    <location>
        <begin position="235"/>
        <end position="249"/>
    </location>
</feature>
<dbReference type="EMBL" id="JALJOR010000016">
    <property type="protein sequence ID" value="KAK9805299.1"/>
    <property type="molecule type" value="Genomic_DNA"/>
</dbReference>
<feature type="region of interest" description="Disordered" evidence="5">
    <location>
        <begin position="308"/>
        <end position="391"/>
    </location>
</feature>
<evidence type="ECO:0000256" key="3">
    <source>
        <dbReference type="ARBA" id="ARBA00022614"/>
    </source>
</evidence>
<dbReference type="Gene3D" id="3.80.10.10">
    <property type="entry name" value="Ribonuclease Inhibitor"/>
    <property type="match status" value="2"/>
</dbReference>
<feature type="compositionally biased region" description="Low complexity" evidence="5">
    <location>
        <begin position="321"/>
        <end position="331"/>
    </location>
</feature>
<dbReference type="GO" id="GO:0005829">
    <property type="term" value="C:cytosol"/>
    <property type="evidence" value="ECO:0007669"/>
    <property type="project" value="TreeGrafter"/>
</dbReference>
<feature type="compositionally biased region" description="Low complexity" evidence="5">
    <location>
        <begin position="340"/>
        <end position="354"/>
    </location>
</feature>
<dbReference type="InterPro" id="IPR001611">
    <property type="entry name" value="Leu-rich_rpt"/>
</dbReference>
<proteinExistence type="predicted"/>
<dbReference type="PANTHER" id="PTHR24113">
    <property type="entry name" value="RAN GTPASE-ACTIVATING PROTEIN 1"/>
    <property type="match status" value="1"/>
</dbReference>
<feature type="compositionally biased region" description="Polar residues" evidence="5">
    <location>
        <begin position="155"/>
        <end position="181"/>
    </location>
</feature>
<evidence type="ECO:0000256" key="2">
    <source>
        <dbReference type="ARBA" id="ARBA00022468"/>
    </source>
</evidence>
<keyword evidence="7" id="KW-1185">Reference proteome</keyword>
<dbReference type="GO" id="GO:0006913">
    <property type="term" value="P:nucleocytoplasmic transport"/>
    <property type="evidence" value="ECO:0007669"/>
    <property type="project" value="TreeGrafter"/>
</dbReference>
<dbReference type="SMART" id="SM00367">
    <property type="entry name" value="LRR_CC"/>
    <property type="match status" value="4"/>
</dbReference>
<dbReference type="GO" id="GO:0005930">
    <property type="term" value="C:axoneme"/>
    <property type="evidence" value="ECO:0007669"/>
    <property type="project" value="UniProtKB-SubCell"/>
</dbReference>
<dbReference type="GO" id="GO:0005634">
    <property type="term" value="C:nucleus"/>
    <property type="evidence" value="ECO:0007669"/>
    <property type="project" value="TreeGrafter"/>
</dbReference>
<dbReference type="GO" id="GO:0031267">
    <property type="term" value="F:small GTPase binding"/>
    <property type="evidence" value="ECO:0007669"/>
    <property type="project" value="TreeGrafter"/>
</dbReference>
<dbReference type="GO" id="GO:0048471">
    <property type="term" value="C:perinuclear region of cytoplasm"/>
    <property type="evidence" value="ECO:0007669"/>
    <property type="project" value="TreeGrafter"/>
</dbReference>
<feature type="region of interest" description="Disordered" evidence="5">
    <location>
        <begin position="279"/>
        <end position="298"/>
    </location>
</feature>
<name>A0AAW1P4R2_9CHLO</name>
<feature type="compositionally biased region" description="Polar residues" evidence="5">
    <location>
        <begin position="279"/>
        <end position="297"/>
    </location>
</feature>
<comment type="caution">
    <text evidence="6">The sequence shown here is derived from an EMBL/GenBank/DDBJ whole genome shotgun (WGS) entry which is preliminary data.</text>
</comment>
<dbReference type="AlphaFoldDB" id="A0AAW1P4R2"/>
<dbReference type="InterPro" id="IPR027038">
    <property type="entry name" value="RanGap"/>
</dbReference>
<evidence type="ECO:0000256" key="5">
    <source>
        <dbReference type="SAM" id="MobiDB-lite"/>
    </source>
</evidence>
<feature type="compositionally biased region" description="Low complexity" evidence="5">
    <location>
        <begin position="205"/>
        <end position="225"/>
    </location>
</feature>
<keyword evidence="3" id="KW-0433">Leucine-rich repeat</keyword>
<evidence type="ECO:0000313" key="6">
    <source>
        <dbReference type="EMBL" id="KAK9805299.1"/>
    </source>
</evidence>
<keyword evidence="2" id="KW-0343">GTPase activation</keyword>
<gene>
    <name evidence="6" type="ORF">WJX72_011809</name>
</gene>
<reference evidence="6 7" key="1">
    <citation type="journal article" date="2024" name="Nat. Commun.">
        <title>Phylogenomics reveals the evolutionary origins of lichenization in chlorophyte algae.</title>
        <authorList>
            <person name="Puginier C."/>
            <person name="Libourel C."/>
            <person name="Otte J."/>
            <person name="Skaloud P."/>
            <person name="Haon M."/>
            <person name="Grisel S."/>
            <person name="Petersen M."/>
            <person name="Berrin J.G."/>
            <person name="Delaux P.M."/>
            <person name="Dal Grande F."/>
            <person name="Keller J."/>
        </authorList>
    </citation>
    <scope>NUCLEOTIDE SEQUENCE [LARGE SCALE GENOMIC DNA]</scope>
    <source>
        <strain evidence="6 7">SAG 2043</strain>
    </source>
</reference>
<protein>
    <submittedName>
        <fullName evidence="6">Uncharacterized protein</fullName>
    </submittedName>
</protein>
<dbReference type="Proteomes" id="UP001489004">
    <property type="component" value="Unassembled WGS sequence"/>
</dbReference>
<feature type="compositionally biased region" description="Polar residues" evidence="5">
    <location>
        <begin position="308"/>
        <end position="320"/>
    </location>
</feature>
<dbReference type="InterPro" id="IPR032675">
    <property type="entry name" value="LRR_dom_sf"/>
</dbReference>
<dbReference type="SMART" id="SM00368">
    <property type="entry name" value="LRR_RI"/>
    <property type="match status" value="6"/>
</dbReference>
<dbReference type="SUPFAM" id="SSF52047">
    <property type="entry name" value="RNI-like"/>
    <property type="match status" value="1"/>
</dbReference>
<comment type="subcellular location">
    <subcellularLocation>
        <location evidence="1">Cytoplasm</location>
        <location evidence="1">Cytoskeleton</location>
        <location evidence="1">Cilium axoneme</location>
    </subcellularLocation>
</comment>
<dbReference type="Pfam" id="PF13516">
    <property type="entry name" value="LRR_6"/>
    <property type="match status" value="3"/>
</dbReference>
<dbReference type="GO" id="GO:0005096">
    <property type="term" value="F:GTPase activator activity"/>
    <property type="evidence" value="ECO:0007669"/>
    <property type="project" value="UniProtKB-KW"/>
</dbReference>
<evidence type="ECO:0000256" key="4">
    <source>
        <dbReference type="ARBA" id="ARBA00022737"/>
    </source>
</evidence>
<dbReference type="InterPro" id="IPR006553">
    <property type="entry name" value="Leu-rich_rpt_Cys-con_subtyp"/>
</dbReference>
<dbReference type="PANTHER" id="PTHR24113:SF12">
    <property type="entry name" value="RAN GTPASE-ACTIVATING PROTEIN 1"/>
    <property type="match status" value="1"/>
</dbReference>